<dbReference type="InterPro" id="IPR007384">
    <property type="entry name" value="UCP006257"/>
</dbReference>
<reference evidence="3" key="1">
    <citation type="submission" date="2023-07" db="EMBL/GenBank/DDBJ databases">
        <title>Shewanella mangrovi sp. nov., an acetaldehyde- degrading bacterium isolated from mangrove sediment.</title>
        <authorList>
            <person name="Liu Y."/>
        </authorList>
    </citation>
    <scope>NUCLEOTIDE SEQUENCE [LARGE SCALE GENOMIC DNA]</scope>
    <source>
        <strain evidence="3">C32</strain>
    </source>
</reference>
<protein>
    <submittedName>
        <fullName evidence="2">YqcC family protein</fullName>
    </submittedName>
</protein>
<dbReference type="PANTHER" id="PTHR39586:SF1">
    <property type="entry name" value="CYTOPLASMIC PROTEIN"/>
    <property type="match status" value="1"/>
</dbReference>
<proteinExistence type="predicted"/>
<dbReference type="Pfam" id="PF04287">
    <property type="entry name" value="DUF446"/>
    <property type="match status" value="1"/>
</dbReference>
<evidence type="ECO:0000259" key="1">
    <source>
        <dbReference type="Pfam" id="PF04287"/>
    </source>
</evidence>
<dbReference type="Gene3D" id="1.20.1440.40">
    <property type="entry name" value="YqcC-like"/>
    <property type="match status" value="1"/>
</dbReference>
<feature type="domain" description="YqcC-like" evidence="1">
    <location>
        <begin position="6"/>
        <end position="101"/>
    </location>
</feature>
<dbReference type="InterPro" id="IPR023376">
    <property type="entry name" value="YqcC-like_dom"/>
</dbReference>
<name>A0ABT2FKK5_9GAMM</name>
<dbReference type="InterPro" id="IPR036814">
    <property type="entry name" value="YqcC-like_sf"/>
</dbReference>
<sequence length="104" mass="11735">MRYQQTQELLQLLEFQLISQNLWAETAPSAAALASTAPFACDTLPFEQWLQFIFMPKMQQLIAAQAALPSNIAIAPMAQYVWAEQPEREAIVLILEQVDALLSR</sequence>
<organism evidence="2 3">
    <name type="scientific">Shewanella electrica</name>
    <dbReference type="NCBI Taxonomy" id="515560"/>
    <lineage>
        <taxon>Bacteria</taxon>
        <taxon>Pseudomonadati</taxon>
        <taxon>Pseudomonadota</taxon>
        <taxon>Gammaproteobacteria</taxon>
        <taxon>Alteromonadales</taxon>
        <taxon>Shewanellaceae</taxon>
        <taxon>Shewanella</taxon>
    </lineage>
</organism>
<evidence type="ECO:0000313" key="2">
    <source>
        <dbReference type="EMBL" id="MCS4556871.1"/>
    </source>
</evidence>
<dbReference type="SUPFAM" id="SSF158452">
    <property type="entry name" value="YqcC-like"/>
    <property type="match status" value="1"/>
</dbReference>
<dbReference type="EMBL" id="JAKOGG010000005">
    <property type="protein sequence ID" value="MCS4556871.1"/>
    <property type="molecule type" value="Genomic_DNA"/>
</dbReference>
<evidence type="ECO:0000313" key="3">
    <source>
        <dbReference type="Proteomes" id="UP001201549"/>
    </source>
</evidence>
<dbReference type="Proteomes" id="UP001201549">
    <property type="component" value="Unassembled WGS sequence"/>
</dbReference>
<dbReference type="RefSeq" id="WP_238896258.1">
    <property type="nucleotide sequence ID" value="NZ_JAKOGG010000005.1"/>
</dbReference>
<comment type="caution">
    <text evidence="2">The sequence shown here is derived from an EMBL/GenBank/DDBJ whole genome shotgun (WGS) entry which is preliminary data.</text>
</comment>
<gene>
    <name evidence="2" type="ORF">L9G74_10485</name>
</gene>
<dbReference type="PANTHER" id="PTHR39586">
    <property type="entry name" value="CYTOPLASMIC PROTEIN-RELATED"/>
    <property type="match status" value="1"/>
</dbReference>
<keyword evidence="3" id="KW-1185">Reference proteome</keyword>
<dbReference type="PIRSF" id="PIRSF006257">
    <property type="entry name" value="UCP006257"/>
    <property type="match status" value="1"/>
</dbReference>
<accession>A0ABT2FKK5</accession>